<keyword evidence="3" id="KW-1185">Reference proteome</keyword>
<accession>A0A6N7VVI8</accession>
<proteinExistence type="predicted"/>
<feature type="coiled-coil region" evidence="1">
    <location>
        <begin position="14"/>
        <end position="41"/>
    </location>
</feature>
<evidence type="ECO:0000313" key="2">
    <source>
        <dbReference type="EMBL" id="MSS85000.1"/>
    </source>
</evidence>
<dbReference type="RefSeq" id="WP_154545860.1">
    <property type="nucleotide sequence ID" value="NZ_VULO01000011.1"/>
</dbReference>
<dbReference type="Proteomes" id="UP000470875">
    <property type="component" value="Unassembled WGS sequence"/>
</dbReference>
<organism evidence="2 3">
    <name type="scientific">Scrofimicrobium canadense</name>
    <dbReference type="NCBI Taxonomy" id="2652290"/>
    <lineage>
        <taxon>Bacteria</taxon>
        <taxon>Bacillati</taxon>
        <taxon>Actinomycetota</taxon>
        <taxon>Actinomycetes</taxon>
        <taxon>Actinomycetales</taxon>
        <taxon>Actinomycetaceae</taxon>
        <taxon>Scrofimicrobium</taxon>
    </lineage>
</organism>
<sequence length="123" mass="13688">MTATEISVEDQQAYAQMAARLSDLDAQIEQLKEQRDQVAELLLGCLPEGAKKVEAGDYTISVRAGARRLNTRKIEEQFPAAQYPTMYQQKAVLITEEVKRQVSEAFLEANGLFIVGRPSVSVK</sequence>
<dbReference type="AlphaFoldDB" id="A0A6N7VVI8"/>
<protein>
    <submittedName>
        <fullName evidence="2">Uncharacterized protein</fullName>
    </submittedName>
</protein>
<reference evidence="2 3" key="1">
    <citation type="submission" date="2019-08" db="EMBL/GenBank/DDBJ databases">
        <title>In-depth cultivation of the pig gut microbiome towards novel bacterial diversity and tailored functional studies.</title>
        <authorList>
            <person name="Wylensek D."/>
            <person name="Hitch T.C.A."/>
            <person name="Clavel T."/>
        </authorList>
    </citation>
    <scope>NUCLEOTIDE SEQUENCE [LARGE SCALE GENOMIC DNA]</scope>
    <source>
        <strain evidence="2 3">WB03_NA08</strain>
    </source>
</reference>
<dbReference type="EMBL" id="VULO01000011">
    <property type="protein sequence ID" value="MSS85000.1"/>
    <property type="molecule type" value="Genomic_DNA"/>
</dbReference>
<gene>
    <name evidence="2" type="ORF">FYJ24_09530</name>
</gene>
<evidence type="ECO:0000313" key="3">
    <source>
        <dbReference type="Proteomes" id="UP000470875"/>
    </source>
</evidence>
<comment type="caution">
    <text evidence="2">The sequence shown here is derived from an EMBL/GenBank/DDBJ whole genome shotgun (WGS) entry which is preliminary data.</text>
</comment>
<keyword evidence="1" id="KW-0175">Coiled coil</keyword>
<evidence type="ECO:0000256" key="1">
    <source>
        <dbReference type="SAM" id="Coils"/>
    </source>
</evidence>
<name>A0A6N7VVI8_9ACTO</name>